<gene>
    <name evidence="1" type="ORF">KALB_1365</name>
</gene>
<evidence type="ECO:0008006" key="3">
    <source>
        <dbReference type="Google" id="ProtNLM"/>
    </source>
</evidence>
<dbReference type="HOGENOM" id="CLU_833622_0_0_11"/>
<name>W5W0Q2_9PSEU</name>
<evidence type="ECO:0000313" key="1">
    <source>
        <dbReference type="EMBL" id="AHH94738.1"/>
    </source>
</evidence>
<proteinExistence type="predicted"/>
<dbReference type="OrthoDB" id="3663829at2"/>
<protein>
    <recommendedName>
        <fullName evidence="3">Tetratricopeptide repeat protein</fullName>
    </recommendedName>
</protein>
<reference evidence="1 2" key="1">
    <citation type="journal article" date="2014" name="BMC Genomics">
        <title>Complete genome sequence of producer of the glycopeptide antibiotic Aculeximycin Kutzneria albida DSM 43870T, a representative of minor genus of Pseudonocardiaceae.</title>
        <authorList>
            <person name="Rebets Y."/>
            <person name="Tokovenko B."/>
            <person name="Lushchyk I."/>
            <person name="Ruckert C."/>
            <person name="Zaburannyi N."/>
            <person name="Bechthold A."/>
            <person name="Kalinowski J."/>
            <person name="Luzhetskyy A."/>
        </authorList>
    </citation>
    <scope>NUCLEOTIDE SEQUENCE [LARGE SCALE GENOMIC DNA]</scope>
    <source>
        <strain evidence="1">DSM 43870</strain>
    </source>
</reference>
<dbReference type="Proteomes" id="UP000019225">
    <property type="component" value="Chromosome"/>
</dbReference>
<dbReference type="RefSeq" id="WP_148309377.1">
    <property type="nucleotide sequence ID" value="NZ_CP007155.1"/>
</dbReference>
<dbReference type="InterPro" id="IPR011990">
    <property type="entry name" value="TPR-like_helical_dom_sf"/>
</dbReference>
<accession>W5W0Q2</accession>
<dbReference type="KEGG" id="kal:KALB_1365"/>
<dbReference type="Gene3D" id="1.25.40.10">
    <property type="entry name" value="Tetratricopeptide repeat domain"/>
    <property type="match status" value="1"/>
</dbReference>
<dbReference type="AlphaFoldDB" id="W5W0Q2"/>
<evidence type="ECO:0000313" key="2">
    <source>
        <dbReference type="Proteomes" id="UP000019225"/>
    </source>
</evidence>
<sequence length="333" mass="36570">MTQLRQVQIVVPVADSGFESPLPPLTTGSGTVVLPWPRPATDLSCARSRTVPALVLENELVRVTVLTGLGGRLHSLWHKEDERELSANLPVFSPAGGSLVYAATVDGPGGDPVLRLWEWDQVLDLPYQVDFWLPAGSDRLHVGTRVRAGDPRPGWWRFADDEPAELLCAGSGWGALELFRMKTSLRPTPFSCLGFEQQPWLDLLAGNMPAGDPNSAPGRSLVGRHWRYLLERAPENWLSAYHLGTARWFARDLEGAVAAWRRSIELAVSPWAIRNLAVAEYHRGHVVEAAELLTAAAWSAPQVPQLCEEARGLLLVTGQPAEADALRQVQTRP</sequence>
<dbReference type="eggNOG" id="COG0457">
    <property type="taxonomic scope" value="Bacteria"/>
</dbReference>
<dbReference type="SUPFAM" id="SSF48452">
    <property type="entry name" value="TPR-like"/>
    <property type="match status" value="1"/>
</dbReference>
<keyword evidence="2" id="KW-1185">Reference proteome</keyword>
<organism evidence="1 2">
    <name type="scientific">Kutzneria albida DSM 43870</name>
    <dbReference type="NCBI Taxonomy" id="1449976"/>
    <lineage>
        <taxon>Bacteria</taxon>
        <taxon>Bacillati</taxon>
        <taxon>Actinomycetota</taxon>
        <taxon>Actinomycetes</taxon>
        <taxon>Pseudonocardiales</taxon>
        <taxon>Pseudonocardiaceae</taxon>
        <taxon>Kutzneria</taxon>
    </lineage>
</organism>
<dbReference type="STRING" id="1449976.KALB_1365"/>
<dbReference type="EMBL" id="CP007155">
    <property type="protein sequence ID" value="AHH94738.1"/>
    <property type="molecule type" value="Genomic_DNA"/>
</dbReference>